<dbReference type="InterPro" id="IPR001845">
    <property type="entry name" value="HTH_ArsR_DNA-bd_dom"/>
</dbReference>
<dbReference type="CDD" id="cd00090">
    <property type="entry name" value="HTH_ARSR"/>
    <property type="match status" value="1"/>
</dbReference>
<accession>A0A6M4HB62</accession>
<evidence type="ECO:0000313" key="5">
    <source>
        <dbReference type="EMBL" id="QJR16088.1"/>
    </source>
</evidence>
<keyword evidence="1" id="KW-0805">Transcription regulation</keyword>
<dbReference type="InterPro" id="IPR036388">
    <property type="entry name" value="WH-like_DNA-bd_sf"/>
</dbReference>
<dbReference type="KEGG" id="upl:DSM104440_02917"/>
<evidence type="ECO:0000256" key="2">
    <source>
        <dbReference type="ARBA" id="ARBA00023125"/>
    </source>
</evidence>
<reference evidence="5 6" key="1">
    <citation type="submission" date="2020-04" db="EMBL/GenBank/DDBJ databases">
        <title>Usitatibacter rugosus gen. nov., sp. nov. and Usitatibacter palustris sp. nov., novel members of Usitatibacteraceae fam. nov. within the order Nitrosomonadales isolated from soil.</title>
        <authorList>
            <person name="Huber K.J."/>
            <person name="Neumann-Schaal M."/>
            <person name="Geppert A."/>
            <person name="Luckner M."/>
            <person name="Wanner G."/>
            <person name="Overmann J."/>
        </authorList>
    </citation>
    <scope>NUCLEOTIDE SEQUENCE [LARGE SCALE GENOMIC DNA]</scope>
    <source>
        <strain evidence="5 6">Swamp67</strain>
    </source>
</reference>
<dbReference type="SMART" id="SM00418">
    <property type="entry name" value="HTH_ARSR"/>
    <property type="match status" value="1"/>
</dbReference>
<keyword evidence="6" id="KW-1185">Reference proteome</keyword>
<dbReference type="AlphaFoldDB" id="A0A6M4HB62"/>
<keyword evidence="2" id="KW-0238">DNA-binding</keyword>
<protein>
    <recommendedName>
        <fullName evidence="4">HTH arsR-type domain-containing protein</fullName>
    </recommendedName>
</protein>
<sequence>MDSSHAVRALSALSQETRLAVFRLLVRAGSEGLAAGRIAEALGVALPTLSFHLKELAQAGLVTSRAQSRFVIYTADYDQMSALLGFLTENCCRGIAAADPATDACCEPVGACEGTPS</sequence>
<feature type="domain" description="HTH arsR-type" evidence="4">
    <location>
        <begin position="1"/>
        <end position="95"/>
    </location>
</feature>
<dbReference type="SUPFAM" id="SSF46785">
    <property type="entry name" value="Winged helix' DNA-binding domain"/>
    <property type="match status" value="1"/>
</dbReference>
<dbReference type="GO" id="GO:0003700">
    <property type="term" value="F:DNA-binding transcription factor activity"/>
    <property type="evidence" value="ECO:0007669"/>
    <property type="project" value="InterPro"/>
</dbReference>
<dbReference type="PRINTS" id="PR00778">
    <property type="entry name" value="HTHARSR"/>
</dbReference>
<evidence type="ECO:0000313" key="6">
    <source>
        <dbReference type="Proteomes" id="UP000503096"/>
    </source>
</evidence>
<organism evidence="5 6">
    <name type="scientific">Usitatibacter palustris</name>
    <dbReference type="NCBI Taxonomy" id="2732487"/>
    <lineage>
        <taxon>Bacteria</taxon>
        <taxon>Pseudomonadati</taxon>
        <taxon>Pseudomonadota</taxon>
        <taxon>Betaproteobacteria</taxon>
        <taxon>Nitrosomonadales</taxon>
        <taxon>Usitatibacteraceae</taxon>
        <taxon>Usitatibacter</taxon>
    </lineage>
</organism>
<evidence type="ECO:0000256" key="1">
    <source>
        <dbReference type="ARBA" id="ARBA00023015"/>
    </source>
</evidence>
<dbReference type="GO" id="GO:0003677">
    <property type="term" value="F:DNA binding"/>
    <property type="evidence" value="ECO:0007669"/>
    <property type="project" value="UniProtKB-KW"/>
</dbReference>
<dbReference type="RefSeq" id="WP_171163916.1">
    <property type="nucleotide sequence ID" value="NZ_CP053073.1"/>
</dbReference>
<evidence type="ECO:0000256" key="3">
    <source>
        <dbReference type="ARBA" id="ARBA00023163"/>
    </source>
</evidence>
<dbReference type="PROSITE" id="PS50987">
    <property type="entry name" value="HTH_ARSR_2"/>
    <property type="match status" value="1"/>
</dbReference>
<evidence type="ECO:0000259" key="4">
    <source>
        <dbReference type="PROSITE" id="PS50987"/>
    </source>
</evidence>
<dbReference type="EMBL" id="CP053073">
    <property type="protein sequence ID" value="QJR16088.1"/>
    <property type="molecule type" value="Genomic_DNA"/>
</dbReference>
<dbReference type="PANTHER" id="PTHR43132">
    <property type="entry name" value="ARSENICAL RESISTANCE OPERON REPRESSOR ARSR-RELATED"/>
    <property type="match status" value="1"/>
</dbReference>
<proteinExistence type="predicted"/>
<dbReference type="InterPro" id="IPR051011">
    <property type="entry name" value="Metal_resp_trans_reg"/>
</dbReference>
<dbReference type="InterPro" id="IPR036390">
    <property type="entry name" value="WH_DNA-bd_sf"/>
</dbReference>
<keyword evidence="3" id="KW-0804">Transcription</keyword>
<dbReference type="InterPro" id="IPR011991">
    <property type="entry name" value="ArsR-like_HTH"/>
</dbReference>
<dbReference type="NCBIfam" id="NF033788">
    <property type="entry name" value="HTH_metalloreg"/>
    <property type="match status" value="1"/>
</dbReference>
<dbReference type="Gene3D" id="1.10.10.10">
    <property type="entry name" value="Winged helix-like DNA-binding domain superfamily/Winged helix DNA-binding domain"/>
    <property type="match status" value="1"/>
</dbReference>
<dbReference type="InParanoid" id="A0A6M4HB62"/>
<dbReference type="Pfam" id="PF12840">
    <property type="entry name" value="HTH_20"/>
    <property type="match status" value="1"/>
</dbReference>
<gene>
    <name evidence="5" type="ORF">DSM104440_02917</name>
</gene>
<dbReference type="Proteomes" id="UP000503096">
    <property type="component" value="Chromosome"/>
</dbReference>
<name>A0A6M4HB62_9PROT</name>
<dbReference type="PANTHER" id="PTHR43132:SF2">
    <property type="entry name" value="ARSENICAL RESISTANCE OPERON REPRESSOR ARSR-RELATED"/>
    <property type="match status" value="1"/>
</dbReference>